<organism evidence="8 9">
    <name type="scientific">Evansella tamaricis</name>
    <dbReference type="NCBI Taxonomy" id="2069301"/>
    <lineage>
        <taxon>Bacteria</taxon>
        <taxon>Bacillati</taxon>
        <taxon>Bacillota</taxon>
        <taxon>Bacilli</taxon>
        <taxon>Bacillales</taxon>
        <taxon>Bacillaceae</taxon>
        <taxon>Evansella</taxon>
    </lineage>
</organism>
<keyword evidence="4 6" id="KW-1133">Transmembrane helix</keyword>
<comment type="similarity">
    <text evidence="6">Belongs to the TVP38/TMEM64 family.</text>
</comment>
<feature type="transmembrane region" description="Helical" evidence="6">
    <location>
        <begin position="5"/>
        <end position="22"/>
    </location>
</feature>
<evidence type="ECO:0000256" key="3">
    <source>
        <dbReference type="ARBA" id="ARBA00022692"/>
    </source>
</evidence>
<accession>A0ABS6JCX2</accession>
<sequence length="222" mass="24990">MSKKFLLKLFVFIVLVVFIYVINGTLDLHPEDIHALVISFGWWSPLVFILMFSVRPFMLFPASILAIAGGLSFGPIAGPIVTYIGSLSGATISFLVARKLGKRFVQRNWKGKGKKLQEKVEEKGFIYVLALRLIPVVNFDFVTYLSALSKITFHKYIAATMVGIIPGTLAFNFLGATFLDLSWEMIVLTCGMFILAFFVPLFIQKKMADKNISIDLFPDERY</sequence>
<keyword evidence="3 6" id="KW-0812">Transmembrane</keyword>
<comment type="caution">
    <text evidence="8">The sequence shown here is derived from an EMBL/GenBank/DDBJ whole genome shotgun (WGS) entry which is preliminary data.</text>
</comment>
<keyword evidence="5 6" id="KW-0472">Membrane</keyword>
<dbReference type="EMBL" id="JAHQCS010000075">
    <property type="protein sequence ID" value="MBU9711511.1"/>
    <property type="molecule type" value="Genomic_DNA"/>
</dbReference>
<keyword evidence="9" id="KW-1185">Reference proteome</keyword>
<dbReference type="InterPro" id="IPR015414">
    <property type="entry name" value="TMEM64"/>
</dbReference>
<dbReference type="PANTHER" id="PTHR12677:SF59">
    <property type="entry name" value="GOLGI APPARATUS MEMBRANE PROTEIN TVP38-RELATED"/>
    <property type="match status" value="1"/>
</dbReference>
<keyword evidence="2 6" id="KW-1003">Cell membrane</keyword>
<dbReference type="PANTHER" id="PTHR12677">
    <property type="entry name" value="GOLGI APPARATUS MEMBRANE PROTEIN TVP38-RELATED"/>
    <property type="match status" value="1"/>
</dbReference>
<evidence type="ECO:0000256" key="6">
    <source>
        <dbReference type="RuleBase" id="RU366058"/>
    </source>
</evidence>
<evidence type="ECO:0000259" key="7">
    <source>
        <dbReference type="Pfam" id="PF09335"/>
    </source>
</evidence>
<proteinExistence type="inferred from homology"/>
<dbReference type="InterPro" id="IPR032816">
    <property type="entry name" value="VTT_dom"/>
</dbReference>
<evidence type="ECO:0000313" key="9">
    <source>
        <dbReference type="Proteomes" id="UP000784880"/>
    </source>
</evidence>
<protein>
    <recommendedName>
        <fullName evidence="6">TVP38/TMEM64 family membrane protein</fullName>
    </recommendedName>
</protein>
<feature type="domain" description="VTT" evidence="7">
    <location>
        <begin position="60"/>
        <end position="176"/>
    </location>
</feature>
<feature type="transmembrane region" description="Helical" evidence="6">
    <location>
        <begin position="185"/>
        <end position="203"/>
    </location>
</feature>
<dbReference type="Pfam" id="PF09335">
    <property type="entry name" value="VTT_dom"/>
    <property type="match status" value="1"/>
</dbReference>
<feature type="transmembrane region" description="Helical" evidence="6">
    <location>
        <begin position="57"/>
        <end position="74"/>
    </location>
</feature>
<reference evidence="8 9" key="1">
    <citation type="submission" date="2021-06" db="EMBL/GenBank/DDBJ databases">
        <title>Bacillus sp. RD4P76, an endophyte from a halophyte.</title>
        <authorList>
            <person name="Sun J.-Q."/>
        </authorList>
    </citation>
    <scope>NUCLEOTIDE SEQUENCE [LARGE SCALE GENOMIC DNA]</scope>
    <source>
        <strain evidence="8 9">CGMCC 1.15917</strain>
    </source>
</reference>
<dbReference type="Proteomes" id="UP000784880">
    <property type="component" value="Unassembled WGS sequence"/>
</dbReference>
<dbReference type="RefSeq" id="WP_217065437.1">
    <property type="nucleotide sequence ID" value="NZ_JAHQCS010000075.1"/>
</dbReference>
<feature type="transmembrane region" description="Helical" evidence="6">
    <location>
        <begin position="34"/>
        <end position="52"/>
    </location>
</feature>
<evidence type="ECO:0000256" key="1">
    <source>
        <dbReference type="ARBA" id="ARBA00004651"/>
    </source>
</evidence>
<evidence type="ECO:0000313" key="8">
    <source>
        <dbReference type="EMBL" id="MBU9711511.1"/>
    </source>
</evidence>
<evidence type="ECO:0000256" key="4">
    <source>
        <dbReference type="ARBA" id="ARBA00022989"/>
    </source>
</evidence>
<gene>
    <name evidence="8" type="ORF">KS419_07170</name>
</gene>
<evidence type="ECO:0000256" key="2">
    <source>
        <dbReference type="ARBA" id="ARBA00022475"/>
    </source>
</evidence>
<feature type="transmembrane region" description="Helical" evidence="6">
    <location>
        <begin position="156"/>
        <end position="179"/>
    </location>
</feature>
<comment type="subcellular location">
    <subcellularLocation>
        <location evidence="1 6">Cell membrane</location>
        <topology evidence="1 6">Multi-pass membrane protein</topology>
    </subcellularLocation>
</comment>
<evidence type="ECO:0000256" key="5">
    <source>
        <dbReference type="ARBA" id="ARBA00023136"/>
    </source>
</evidence>
<name>A0ABS6JCX2_9BACI</name>